<dbReference type="InterPro" id="IPR036291">
    <property type="entry name" value="NAD(P)-bd_dom_sf"/>
</dbReference>
<dbReference type="InterPro" id="IPR002347">
    <property type="entry name" value="SDR_fam"/>
</dbReference>
<evidence type="ECO:0000313" key="1">
    <source>
        <dbReference type="EMBL" id="QNI17665.1"/>
    </source>
</evidence>
<proteinExistence type="predicted"/>
<dbReference type="SUPFAM" id="SSF51735">
    <property type="entry name" value="NAD(P)-binding Rossmann-fold domains"/>
    <property type="match status" value="1"/>
</dbReference>
<sequence length="38" mass="4145">MHRLGKPEEVASLVHFLCTRGASYINGSEIHVNGGQHV</sequence>
<accession>A0A7S6G5E6</accession>
<geneLocation type="plasmid" evidence="1">
    <name>pSE5416-KPC</name>
</geneLocation>
<protein>
    <submittedName>
        <fullName evidence="1">Putative short-chain dehydrogenase</fullName>
    </submittedName>
</protein>
<dbReference type="EMBL" id="MN894887">
    <property type="protein sequence ID" value="QNI17665.1"/>
    <property type="molecule type" value="Genomic_DNA"/>
</dbReference>
<reference evidence="1" key="1">
    <citation type="submission" date="2019-12" db="EMBL/GenBank/DDBJ databases">
        <title>Compelete sequence of pSE5416-KPC.</title>
        <authorList>
            <person name="Zhou D."/>
        </authorList>
    </citation>
    <scope>NUCLEOTIDE SEQUENCE</scope>
    <source>
        <strain evidence="1">SE5416</strain>
        <plasmid evidence="1">pSE5416-KPC</plasmid>
    </source>
</reference>
<dbReference type="Gene3D" id="3.40.50.720">
    <property type="entry name" value="NAD(P)-binding Rossmann-like Domain"/>
    <property type="match status" value="1"/>
</dbReference>
<name>A0A7S6G5E6_PSEAI</name>
<dbReference type="AlphaFoldDB" id="A0A7S6G5E6"/>
<keyword evidence="1" id="KW-0614">Plasmid</keyword>
<organism evidence="1">
    <name type="scientific">Pseudomonas aeruginosa</name>
    <dbReference type="NCBI Taxonomy" id="287"/>
    <lineage>
        <taxon>Bacteria</taxon>
        <taxon>Pseudomonadati</taxon>
        <taxon>Pseudomonadota</taxon>
        <taxon>Gammaproteobacteria</taxon>
        <taxon>Pseudomonadales</taxon>
        <taxon>Pseudomonadaceae</taxon>
        <taxon>Pseudomonas</taxon>
    </lineage>
</organism>
<dbReference type="Pfam" id="PF13561">
    <property type="entry name" value="adh_short_C2"/>
    <property type="match status" value="1"/>
</dbReference>